<keyword evidence="6 8" id="KW-0539">Nucleus</keyword>
<dbReference type="InterPro" id="IPR037009">
    <property type="entry name" value="mRNA_triPase_Cet1_sf"/>
</dbReference>
<proteinExistence type="inferred from homology"/>
<dbReference type="VEuPathDB" id="FungiDB:ASPWEDRAFT_239711"/>
<dbReference type="GeneID" id="63748401"/>
<evidence type="ECO:0000256" key="4">
    <source>
        <dbReference type="ARBA" id="ARBA00022664"/>
    </source>
</evidence>
<dbReference type="GO" id="GO:0004651">
    <property type="term" value="F:polynucleotide 5'-phosphatase activity"/>
    <property type="evidence" value="ECO:0007669"/>
    <property type="project" value="UniProtKB-UniRule"/>
</dbReference>
<dbReference type="STRING" id="1073089.A0A1L9S1F5"/>
<evidence type="ECO:0000256" key="6">
    <source>
        <dbReference type="ARBA" id="ARBA00023242"/>
    </source>
</evidence>
<keyword evidence="8" id="KW-0506">mRNA capping</keyword>
<gene>
    <name evidence="11" type="ORF">ASPWEDRAFT_239711</name>
</gene>
<feature type="compositionally biased region" description="Polar residues" evidence="9">
    <location>
        <begin position="159"/>
        <end position="168"/>
    </location>
</feature>
<feature type="compositionally biased region" description="Polar residues" evidence="9">
    <location>
        <begin position="257"/>
        <end position="276"/>
    </location>
</feature>
<dbReference type="Pfam" id="PF02940">
    <property type="entry name" value="mRNA_triPase"/>
    <property type="match status" value="1"/>
</dbReference>
<feature type="domain" description="mRNA triphosphatase Cet1-like" evidence="10">
    <location>
        <begin position="522"/>
        <end position="767"/>
    </location>
</feature>
<feature type="compositionally biased region" description="Basic and acidic residues" evidence="9">
    <location>
        <begin position="367"/>
        <end position="378"/>
    </location>
</feature>
<dbReference type="InterPro" id="IPR033469">
    <property type="entry name" value="CYTH-like_dom_sf"/>
</dbReference>
<feature type="compositionally biased region" description="Low complexity" evidence="9">
    <location>
        <begin position="8"/>
        <end position="61"/>
    </location>
</feature>
<evidence type="ECO:0000256" key="8">
    <source>
        <dbReference type="RuleBase" id="RU367053"/>
    </source>
</evidence>
<sequence length="808" mass="87669">MDLRTIMNSDAAGASNNNNPTPSSRQSPSQASISHPESAYPPRQQQQPQHASSSSSVASYPPGYPGRPAQPPPLQPPHASPDRSSSYGSIQSPYRYNPASGLNAGASSQRGQSPPAAVPPSHPYSRSASTSYTHELQHHQPQQQQQSAGPLASPYKPQPINTRIQHPEQQQSYFAQQRSQSIQEPPPSASSHPYQSQQFSPSAHGSLPGTPLGPPPASYTRHSPSTARPPSAGHDSQSNQPSSPWVRHNSQIHDQRNPVSPTAQSRNNSQVEQTPRQHPLGSEREQSESVSPKTLFTPGSRQGSTTGSQDQTGPSQRNRSEDMTWKDSPTGSASGPSQSGIGPGAQVSNSTPTTAHRNSSPPPRASLSREIHPGDKEPTLSTMMDVTPDSARSSPHPPKRKRMRYDEPPIYAQRSSRTKGKCPPILNRLPPVPKHARDSIENPWTLRKQSSSSNAPAAAPAPAPSAPAPAPDPAPATPAPKVKAEEATTVNGPPVSHSPAGPPKEGSLGQWEPSITGFIPHEETTKLVCDFLFQHVVLRNDVGAGPAGSSAVGQGAIIEVEAKLGQLIDMDRGDRLRLPIMTESVLNKEGSRLRTSFESSMTLAQHRAMNNFLNETVKSSMPQNNPGRIPISYAHKKERDTFYEVSPSELPPVIRQNLNPRHKPRVRVTTDQRTGEILAKIVKCRVADMDVHSPRTCVDWRVSVNLEMSYDGDVSHLPIIDTAKGGRSGDRNKDRMSYRHLAYQVDLTQVAKSEIKGDFEHELEVEVSAAEIRRQGQLAMTGDPKNQYEDLVKGFVDNIRILARTVPP</sequence>
<feature type="compositionally biased region" description="Polar residues" evidence="9">
    <location>
        <begin position="288"/>
        <end position="317"/>
    </location>
</feature>
<evidence type="ECO:0000256" key="7">
    <source>
        <dbReference type="ARBA" id="ARBA00047740"/>
    </source>
</evidence>
<dbReference type="Proteomes" id="UP000184383">
    <property type="component" value="Unassembled WGS sequence"/>
</dbReference>
<comment type="catalytic activity">
    <reaction evidence="7">
        <text>a 5'-end triphospho-ribonucleoside in mRNA + H2O = a 5'-end diphospho-ribonucleoside in mRNA + phosphate + H(+)</text>
        <dbReference type="Rhea" id="RHEA:67004"/>
        <dbReference type="Rhea" id="RHEA-COMP:17164"/>
        <dbReference type="Rhea" id="RHEA-COMP:17165"/>
        <dbReference type="ChEBI" id="CHEBI:15377"/>
        <dbReference type="ChEBI" id="CHEBI:15378"/>
        <dbReference type="ChEBI" id="CHEBI:43474"/>
        <dbReference type="ChEBI" id="CHEBI:167616"/>
        <dbReference type="ChEBI" id="CHEBI:167618"/>
        <dbReference type="EC" id="3.6.1.74"/>
    </reaction>
    <physiologicalReaction direction="left-to-right" evidence="7">
        <dbReference type="Rhea" id="RHEA:67005"/>
    </physiologicalReaction>
</comment>
<feature type="region of interest" description="Disordered" evidence="9">
    <location>
        <begin position="1"/>
        <end position="515"/>
    </location>
</feature>
<protein>
    <recommendedName>
        <fullName evidence="8">mRNA-capping enzyme subunit beta</fullName>
        <ecNumber evidence="8">3.6.1.74</ecNumber>
    </recommendedName>
    <alternativeName>
        <fullName evidence="8">mRNA 5'-phosphatase</fullName>
    </alternativeName>
    <alternativeName>
        <fullName evidence="8">mRNA 5'-triphosphate monophosphatase</fullName>
    </alternativeName>
</protein>
<feature type="compositionally biased region" description="Polar residues" evidence="9">
    <location>
        <begin position="189"/>
        <end position="203"/>
    </location>
</feature>
<feature type="compositionally biased region" description="Pro residues" evidence="9">
    <location>
        <begin position="62"/>
        <end position="79"/>
    </location>
</feature>
<evidence type="ECO:0000256" key="2">
    <source>
        <dbReference type="ARBA" id="ARBA00004123"/>
    </source>
</evidence>
<dbReference type="GO" id="GO:0140818">
    <property type="term" value="F:mRNA 5'-triphosphate monophosphatase activity"/>
    <property type="evidence" value="ECO:0007669"/>
    <property type="project" value="UniProtKB-EC"/>
</dbReference>
<name>A0A1L9S1F5_ASPWE</name>
<evidence type="ECO:0000256" key="5">
    <source>
        <dbReference type="ARBA" id="ARBA00022801"/>
    </source>
</evidence>
<reference evidence="12" key="1">
    <citation type="journal article" date="2017" name="Genome Biol.">
        <title>Comparative genomics reveals high biological diversity and specific adaptations in the industrially and medically important fungal genus Aspergillus.</title>
        <authorList>
            <person name="de Vries R.P."/>
            <person name="Riley R."/>
            <person name="Wiebenga A."/>
            <person name="Aguilar-Osorio G."/>
            <person name="Amillis S."/>
            <person name="Uchima C.A."/>
            <person name="Anderluh G."/>
            <person name="Asadollahi M."/>
            <person name="Askin M."/>
            <person name="Barry K."/>
            <person name="Battaglia E."/>
            <person name="Bayram O."/>
            <person name="Benocci T."/>
            <person name="Braus-Stromeyer S.A."/>
            <person name="Caldana C."/>
            <person name="Canovas D."/>
            <person name="Cerqueira G.C."/>
            <person name="Chen F."/>
            <person name="Chen W."/>
            <person name="Choi C."/>
            <person name="Clum A."/>
            <person name="Dos Santos R.A."/>
            <person name="Damasio A.R."/>
            <person name="Diallinas G."/>
            <person name="Emri T."/>
            <person name="Fekete E."/>
            <person name="Flipphi M."/>
            <person name="Freyberg S."/>
            <person name="Gallo A."/>
            <person name="Gournas C."/>
            <person name="Habgood R."/>
            <person name="Hainaut M."/>
            <person name="Harispe M.L."/>
            <person name="Henrissat B."/>
            <person name="Hilden K.S."/>
            <person name="Hope R."/>
            <person name="Hossain A."/>
            <person name="Karabika E."/>
            <person name="Karaffa L."/>
            <person name="Karanyi Z."/>
            <person name="Krasevec N."/>
            <person name="Kuo A."/>
            <person name="Kusch H."/>
            <person name="LaButti K."/>
            <person name="Lagendijk E.L."/>
            <person name="Lapidus A."/>
            <person name="Levasseur A."/>
            <person name="Lindquist E."/>
            <person name="Lipzen A."/>
            <person name="Logrieco A.F."/>
            <person name="MacCabe A."/>
            <person name="Maekelae M.R."/>
            <person name="Malavazi I."/>
            <person name="Melin P."/>
            <person name="Meyer V."/>
            <person name="Mielnichuk N."/>
            <person name="Miskei M."/>
            <person name="Molnar A.P."/>
            <person name="Mule G."/>
            <person name="Ngan C.Y."/>
            <person name="Orejas M."/>
            <person name="Orosz E."/>
            <person name="Ouedraogo J.P."/>
            <person name="Overkamp K.M."/>
            <person name="Park H.-S."/>
            <person name="Perrone G."/>
            <person name="Piumi F."/>
            <person name="Punt P.J."/>
            <person name="Ram A.F."/>
            <person name="Ramon A."/>
            <person name="Rauscher S."/>
            <person name="Record E."/>
            <person name="Riano-Pachon D.M."/>
            <person name="Robert V."/>
            <person name="Roehrig J."/>
            <person name="Ruller R."/>
            <person name="Salamov A."/>
            <person name="Salih N.S."/>
            <person name="Samson R.A."/>
            <person name="Sandor E."/>
            <person name="Sanguinetti M."/>
            <person name="Schuetze T."/>
            <person name="Sepcic K."/>
            <person name="Shelest E."/>
            <person name="Sherlock G."/>
            <person name="Sophianopoulou V."/>
            <person name="Squina F.M."/>
            <person name="Sun H."/>
            <person name="Susca A."/>
            <person name="Todd R.B."/>
            <person name="Tsang A."/>
            <person name="Unkles S.E."/>
            <person name="van de Wiele N."/>
            <person name="van Rossen-Uffink D."/>
            <person name="Oliveira J.V."/>
            <person name="Vesth T.C."/>
            <person name="Visser J."/>
            <person name="Yu J.-H."/>
            <person name="Zhou M."/>
            <person name="Andersen M.R."/>
            <person name="Archer D.B."/>
            <person name="Baker S.E."/>
            <person name="Benoit I."/>
            <person name="Brakhage A.A."/>
            <person name="Braus G.H."/>
            <person name="Fischer R."/>
            <person name="Frisvad J.C."/>
            <person name="Goldman G.H."/>
            <person name="Houbraken J."/>
            <person name="Oakley B."/>
            <person name="Pocsi I."/>
            <person name="Scazzocchio C."/>
            <person name="Seiboth B."/>
            <person name="vanKuyk P.A."/>
            <person name="Wortman J."/>
            <person name="Dyer P.S."/>
            <person name="Grigoriev I.V."/>
        </authorList>
    </citation>
    <scope>NUCLEOTIDE SEQUENCE [LARGE SCALE GENOMIC DNA]</scope>
    <source>
        <strain evidence="12">DTO 134E9</strain>
    </source>
</reference>
<organism evidence="11 12">
    <name type="scientific">Aspergillus wentii DTO 134E9</name>
    <dbReference type="NCBI Taxonomy" id="1073089"/>
    <lineage>
        <taxon>Eukaryota</taxon>
        <taxon>Fungi</taxon>
        <taxon>Dikarya</taxon>
        <taxon>Ascomycota</taxon>
        <taxon>Pezizomycotina</taxon>
        <taxon>Eurotiomycetes</taxon>
        <taxon>Eurotiomycetidae</taxon>
        <taxon>Eurotiales</taxon>
        <taxon>Aspergillaceae</taxon>
        <taxon>Aspergillus</taxon>
        <taxon>Aspergillus subgen. Cremei</taxon>
    </lineage>
</organism>
<dbReference type="InterPro" id="IPR040343">
    <property type="entry name" value="Cet1/Ctl1"/>
</dbReference>
<dbReference type="CDD" id="cd07470">
    <property type="entry name" value="CYTH-like_mRNA_RTPase"/>
    <property type="match status" value="1"/>
</dbReference>
<evidence type="ECO:0000259" key="10">
    <source>
        <dbReference type="Pfam" id="PF02940"/>
    </source>
</evidence>
<evidence type="ECO:0000256" key="9">
    <source>
        <dbReference type="SAM" id="MobiDB-lite"/>
    </source>
</evidence>
<keyword evidence="12" id="KW-1185">Reference proteome</keyword>
<evidence type="ECO:0000256" key="3">
    <source>
        <dbReference type="ARBA" id="ARBA00006345"/>
    </source>
</evidence>
<dbReference type="OrthoDB" id="272147at2759"/>
<dbReference type="SUPFAM" id="SSF55154">
    <property type="entry name" value="CYTH-like phosphatases"/>
    <property type="match status" value="1"/>
</dbReference>
<dbReference type="EMBL" id="KV878209">
    <property type="protein sequence ID" value="OJJ40988.1"/>
    <property type="molecule type" value="Genomic_DNA"/>
</dbReference>
<accession>A0A1L9S1F5</accession>
<feature type="compositionally biased region" description="Polar residues" evidence="9">
    <location>
        <begin position="327"/>
        <end position="359"/>
    </location>
</feature>
<comment type="similarity">
    <text evidence="3 8">Belongs to the fungal TPase family.</text>
</comment>
<dbReference type="FunFam" id="3.20.100.10:FF:000002">
    <property type="entry name" value="mRNA capping nucleoside-triphosphatase, putative"/>
    <property type="match status" value="1"/>
</dbReference>
<comment type="subcellular location">
    <subcellularLocation>
        <location evidence="2 8">Nucleus</location>
    </subcellularLocation>
</comment>
<comment type="function">
    <text evidence="8">First step of mRNA capping. Converts the 5'-triphosphate end of a nascent mRNA chain into a diphosphate end.</text>
</comment>
<dbReference type="InterPro" id="IPR004206">
    <property type="entry name" value="mRNA_triPase_Cet1"/>
</dbReference>
<dbReference type="EC" id="3.6.1.74" evidence="8"/>
<feature type="compositionally biased region" description="Pro residues" evidence="9">
    <location>
        <begin position="459"/>
        <end position="478"/>
    </location>
</feature>
<dbReference type="PANTHER" id="PTHR28118">
    <property type="entry name" value="POLYNUCLEOTIDE 5'-TRIPHOSPHATASE-RELATED"/>
    <property type="match status" value="1"/>
</dbReference>
<feature type="compositionally biased region" description="Low complexity" evidence="9">
    <location>
        <begin position="169"/>
        <end position="181"/>
    </location>
</feature>
<feature type="compositionally biased region" description="Polar residues" evidence="9">
    <location>
        <begin position="220"/>
        <end position="243"/>
    </location>
</feature>
<dbReference type="GO" id="GO:0031533">
    <property type="term" value="C:mRNA capping enzyme complex"/>
    <property type="evidence" value="ECO:0007669"/>
    <property type="project" value="UniProtKB-UniRule"/>
</dbReference>
<dbReference type="AlphaFoldDB" id="A0A1L9S1F5"/>
<keyword evidence="5 8" id="KW-0378">Hydrolase</keyword>
<dbReference type="PRINTS" id="PR01217">
    <property type="entry name" value="PRICHEXTENSN"/>
</dbReference>
<evidence type="ECO:0000313" key="11">
    <source>
        <dbReference type="EMBL" id="OJJ40988.1"/>
    </source>
</evidence>
<dbReference type="RefSeq" id="XP_040694664.1">
    <property type="nucleotide sequence ID" value="XM_040832553.1"/>
</dbReference>
<evidence type="ECO:0000256" key="1">
    <source>
        <dbReference type="ARBA" id="ARBA00001946"/>
    </source>
</evidence>
<dbReference type="PANTHER" id="PTHR28118:SF1">
    <property type="entry name" value="POLYNUCLEOTIDE 5'-TRIPHOSPHATASE CTL1-RELATED"/>
    <property type="match status" value="1"/>
</dbReference>
<dbReference type="GO" id="GO:0006370">
    <property type="term" value="P:7-methylguanosine mRNA capping"/>
    <property type="evidence" value="ECO:0007669"/>
    <property type="project" value="UniProtKB-UniRule"/>
</dbReference>
<comment type="cofactor">
    <cofactor evidence="1 8">
        <name>Mg(2+)</name>
        <dbReference type="ChEBI" id="CHEBI:18420"/>
    </cofactor>
</comment>
<comment type="subunit">
    <text evidence="8">Heterodimer. The mRNA-capping enzyme is composed of two separate chains alpha and beta, respectively a mRNA guanylyltransferase and an mRNA 5'-triphosphate monophosphatase.</text>
</comment>
<keyword evidence="4 8" id="KW-0507">mRNA processing</keyword>
<dbReference type="Gene3D" id="3.20.100.10">
    <property type="entry name" value="mRNA triphosphatase Cet1-like"/>
    <property type="match status" value="1"/>
</dbReference>
<feature type="compositionally biased region" description="Polar residues" evidence="9">
    <location>
        <begin position="82"/>
        <end position="94"/>
    </location>
</feature>
<feature type="compositionally biased region" description="Polar residues" evidence="9">
    <location>
        <begin position="124"/>
        <end position="134"/>
    </location>
</feature>
<evidence type="ECO:0000313" key="12">
    <source>
        <dbReference type="Proteomes" id="UP000184383"/>
    </source>
</evidence>